<evidence type="ECO:0000313" key="4">
    <source>
        <dbReference type="Proteomes" id="UP001417504"/>
    </source>
</evidence>
<evidence type="ECO:0000256" key="2">
    <source>
        <dbReference type="SAM" id="SignalP"/>
    </source>
</evidence>
<feature type="chain" id="PRO_5043038945" evidence="2">
    <location>
        <begin position="24"/>
        <end position="117"/>
    </location>
</feature>
<organism evidence="3 4">
    <name type="scientific">Stephania japonica</name>
    <dbReference type="NCBI Taxonomy" id="461633"/>
    <lineage>
        <taxon>Eukaryota</taxon>
        <taxon>Viridiplantae</taxon>
        <taxon>Streptophyta</taxon>
        <taxon>Embryophyta</taxon>
        <taxon>Tracheophyta</taxon>
        <taxon>Spermatophyta</taxon>
        <taxon>Magnoliopsida</taxon>
        <taxon>Ranunculales</taxon>
        <taxon>Menispermaceae</taxon>
        <taxon>Menispermoideae</taxon>
        <taxon>Cissampelideae</taxon>
        <taxon>Stephania</taxon>
    </lineage>
</organism>
<proteinExistence type="predicted"/>
<accession>A0AAP0EYJ7</accession>
<dbReference type="EMBL" id="JBBNAE010000008">
    <property type="protein sequence ID" value="KAK9102051.1"/>
    <property type="molecule type" value="Genomic_DNA"/>
</dbReference>
<feature type="compositionally biased region" description="Acidic residues" evidence="1">
    <location>
        <begin position="72"/>
        <end position="90"/>
    </location>
</feature>
<sequence length="117" mass="13466">MQRELIVVHELMLNLLSLFNAEASHLNGNCLIVEDWNAQKKVFLEQTRSAQCPDQEGNQVVCYQDPKTQNSWEEDEDERDDANNNDEYDDASYGKVSTFKFCSGNAHWYANGINLFV</sequence>
<feature type="signal peptide" evidence="2">
    <location>
        <begin position="1"/>
        <end position="23"/>
    </location>
</feature>
<evidence type="ECO:0000256" key="1">
    <source>
        <dbReference type="SAM" id="MobiDB-lite"/>
    </source>
</evidence>
<feature type="region of interest" description="Disordered" evidence="1">
    <location>
        <begin position="51"/>
        <end position="91"/>
    </location>
</feature>
<name>A0AAP0EYJ7_9MAGN</name>
<gene>
    <name evidence="3" type="ORF">Sjap_019305</name>
</gene>
<protein>
    <submittedName>
        <fullName evidence="3">Uncharacterized protein</fullName>
    </submittedName>
</protein>
<reference evidence="3 4" key="1">
    <citation type="submission" date="2024-01" db="EMBL/GenBank/DDBJ databases">
        <title>Genome assemblies of Stephania.</title>
        <authorList>
            <person name="Yang L."/>
        </authorList>
    </citation>
    <scope>NUCLEOTIDE SEQUENCE [LARGE SCALE GENOMIC DNA]</scope>
    <source>
        <strain evidence="3">QJT</strain>
        <tissue evidence="3">Leaf</tissue>
    </source>
</reference>
<dbReference type="Proteomes" id="UP001417504">
    <property type="component" value="Unassembled WGS sequence"/>
</dbReference>
<dbReference type="AlphaFoldDB" id="A0AAP0EYJ7"/>
<comment type="caution">
    <text evidence="3">The sequence shown here is derived from an EMBL/GenBank/DDBJ whole genome shotgun (WGS) entry which is preliminary data.</text>
</comment>
<keyword evidence="2" id="KW-0732">Signal</keyword>
<keyword evidence="4" id="KW-1185">Reference proteome</keyword>
<evidence type="ECO:0000313" key="3">
    <source>
        <dbReference type="EMBL" id="KAK9102051.1"/>
    </source>
</evidence>